<dbReference type="RefSeq" id="WP_160375963.1">
    <property type="nucleotide sequence ID" value="NZ_WSTB01000010.1"/>
</dbReference>
<evidence type="ECO:0000259" key="2">
    <source>
        <dbReference type="Pfam" id="PF13304"/>
    </source>
</evidence>
<accession>A0A6I4NPG0</accession>
<feature type="coiled-coil region" evidence="1">
    <location>
        <begin position="476"/>
        <end position="503"/>
    </location>
</feature>
<proteinExistence type="predicted"/>
<dbReference type="Proteomes" id="UP000471501">
    <property type="component" value="Unassembled WGS sequence"/>
</dbReference>
<feature type="domain" description="ATPase AAA-type core" evidence="2">
    <location>
        <begin position="493"/>
        <end position="891"/>
    </location>
</feature>
<dbReference type="InterPro" id="IPR016195">
    <property type="entry name" value="Pol/histidinol_Pase-like"/>
</dbReference>
<name>A0A6I4NPG0_9FLAO</name>
<keyword evidence="4" id="KW-1185">Reference proteome</keyword>
<protein>
    <submittedName>
        <fullName evidence="3">AAA family ATPase</fullName>
    </submittedName>
</protein>
<comment type="caution">
    <text evidence="3">The sequence shown here is derived from an EMBL/GenBank/DDBJ whole genome shotgun (WGS) entry which is preliminary data.</text>
</comment>
<dbReference type="SUPFAM" id="SSF89550">
    <property type="entry name" value="PHP domain-like"/>
    <property type="match status" value="1"/>
</dbReference>
<gene>
    <name evidence="3" type="ORF">GON26_16985</name>
</gene>
<organism evidence="3 4">
    <name type="scientific">Flavobacterium hydrocarbonoxydans</name>
    <dbReference type="NCBI Taxonomy" id="2683249"/>
    <lineage>
        <taxon>Bacteria</taxon>
        <taxon>Pseudomonadati</taxon>
        <taxon>Bacteroidota</taxon>
        <taxon>Flavobacteriia</taxon>
        <taxon>Flavobacteriales</taxon>
        <taxon>Flavobacteriaceae</taxon>
        <taxon>Flavobacterium</taxon>
    </lineage>
</organism>
<dbReference type="NCBIfam" id="NF045780">
    <property type="entry name" value="TrlF_fam_ATP"/>
    <property type="match status" value="1"/>
</dbReference>
<dbReference type="SUPFAM" id="SSF52540">
    <property type="entry name" value="P-loop containing nucleoside triphosphate hydrolases"/>
    <property type="match status" value="1"/>
</dbReference>
<dbReference type="Gene3D" id="3.20.20.140">
    <property type="entry name" value="Metal-dependent hydrolases"/>
    <property type="match status" value="1"/>
</dbReference>
<dbReference type="GO" id="GO:0005524">
    <property type="term" value="F:ATP binding"/>
    <property type="evidence" value="ECO:0007669"/>
    <property type="project" value="InterPro"/>
</dbReference>
<reference evidence="3 4" key="1">
    <citation type="submission" date="2019-12" db="EMBL/GenBank/DDBJ databases">
        <authorList>
            <person name="Kim Y.S."/>
        </authorList>
    </citation>
    <scope>NUCLEOTIDE SEQUENCE [LARGE SCALE GENOMIC DNA]</scope>
    <source>
        <strain evidence="3 4">GA093</strain>
    </source>
</reference>
<dbReference type="InterPro" id="IPR027417">
    <property type="entry name" value="P-loop_NTPase"/>
</dbReference>
<evidence type="ECO:0000256" key="1">
    <source>
        <dbReference type="SAM" id="Coils"/>
    </source>
</evidence>
<evidence type="ECO:0000313" key="3">
    <source>
        <dbReference type="EMBL" id="MWB96063.1"/>
    </source>
</evidence>
<dbReference type="InterPro" id="IPR003959">
    <property type="entry name" value="ATPase_AAA_core"/>
</dbReference>
<sequence>MDKGAHFYRCDFQVHSPRDIAYTGNKYGLNPEEIENITPEQKEKITLEREQFSKEYLQKIRDAGLNAIAMTDHHDVVFVKQLRKVAELQNQEFKSNSEFEKIITVFPGIEMSLANPVSQCIIIFDSDFSDSNLDSVLNFFGINPTNEFEKVTTPTLKISQTVINDLVHLHEKLDELSYCKGRYVILPNVGKSGDHTIMRSGFHEHYRKMPCVGGYVDKAISTESGYQNKLNGGDVNYGNKSIALISTSDNRYEDGREFGKYSTWIKWAEPTAEAIKQACLAKESRISQVEPELPQIFIHSIDVTTSKFLGTFNINLNRQYNALIGGRGTGKSTILEYLRWGLCDQTIQNSDFDELSIIEKRREALIQKTLADVNGEVRIAMEKNGILHIVKRNSKSREILLRIGNGDFQQVKEDDIRKILPIQSYSQKQLSDVGVKTDELKRFIEQPITNRLDSIKFNLNETGTKLKNSYNQLIRKKEIEQEIENFNLESQSLNNQAENIRKSLKGVSTADQETINKKPKFEKEETIISNSKNELTVFENKADELLRLLENYPEPLGDIEQLENKDLIQNISNEIDLTFVEIKATALAFKAIFSSEKLLKLNEFIQQWNLRKETFEIAYELSKGNSQSSQQQLLEIQRIEKRLSEINKIISDRKLLLKEIGTPEEDFTAQRLNWQKYHTEKVTLLNEQAVKFTELSKNLIKAEVTKSINLQPFKSQLKNIFEGTRIREERIDSVVDIIKQSADPIKEYTAILEEFRQLAELKVSEDKTLKIPDTPLLTNCGYTEDHKSKLCSKLSSEDWLRLSASELEFNPEFYYTTNNQLGDVIPFREASAGQQATALLTVLLNQPGIPLLIDQPEDDIDNRAIDQIIKNIWEAKKKRQLIFTSHNANLVVNGDAELVICCDYKDSTSQTRGIIKEEGAIDKKLVRNEITSVMEGGEKAFKLRKDKYGF</sequence>
<dbReference type="EMBL" id="WSTB01000010">
    <property type="protein sequence ID" value="MWB96063.1"/>
    <property type="molecule type" value="Genomic_DNA"/>
</dbReference>
<evidence type="ECO:0000313" key="4">
    <source>
        <dbReference type="Proteomes" id="UP000471501"/>
    </source>
</evidence>
<dbReference type="InterPro" id="IPR054787">
    <property type="entry name" value="TrlF_ATPase"/>
</dbReference>
<dbReference type="GO" id="GO:0016887">
    <property type="term" value="F:ATP hydrolysis activity"/>
    <property type="evidence" value="ECO:0007669"/>
    <property type="project" value="InterPro"/>
</dbReference>
<dbReference type="Gene3D" id="3.40.50.300">
    <property type="entry name" value="P-loop containing nucleotide triphosphate hydrolases"/>
    <property type="match status" value="2"/>
</dbReference>
<keyword evidence="1" id="KW-0175">Coiled coil</keyword>
<dbReference type="AlphaFoldDB" id="A0A6I4NPG0"/>
<dbReference type="Pfam" id="PF13304">
    <property type="entry name" value="AAA_21"/>
    <property type="match status" value="1"/>
</dbReference>